<protein>
    <recommendedName>
        <fullName evidence="3">DUF4817 domain-containing protein</fullName>
    </recommendedName>
</protein>
<dbReference type="AlphaFoldDB" id="A0A4Y2C0J3"/>
<dbReference type="OrthoDB" id="6460236at2759"/>
<accession>A0A4Y2C0J3</accession>
<evidence type="ECO:0008006" key="3">
    <source>
        <dbReference type="Google" id="ProtNLM"/>
    </source>
</evidence>
<name>A0A4Y2C0J3_ARAVE</name>
<dbReference type="EMBL" id="BGPR01000131">
    <property type="protein sequence ID" value="GBL97599.1"/>
    <property type="molecule type" value="Genomic_DNA"/>
</dbReference>
<proteinExistence type="predicted"/>
<comment type="caution">
    <text evidence="1">The sequence shown here is derived from an EMBL/GenBank/DDBJ whole genome shotgun (WGS) entry which is preliminary data.</text>
</comment>
<keyword evidence="2" id="KW-1185">Reference proteome</keyword>
<organism evidence="1 2">
    <name type="scientific">Araneus ventricosus</name>
    <name type="common">Orbweaver spider</name>
    <name type="synonym">Epeira ventricosa</name>
    <dbReference type="NCBI Taxonomy" id="182803"/>
    <lineage>
        <taxon>Eukaryota</taxon>
        <taxon>Metazoa</taxon>
        <taxon>Ecdysozoa</taxon>
        <taxon>Arthropoda</taxon>
        <taxon>Chelicerata</taxon>
        <taxon>Arachnida</taxon>
        <taxon>Araneae</taxon>
        <taxon>Araneomorphae</taxon>
        <taxon>Entelegynae</taxon>
        <taxon>Araneoidea</taxon>
        <taxon>Araneidae</taxon>
        <taxon>Araneus</taxon>
    </lineage>
</organism>
<sequence length="95" mass="11014">MRYYGALNLLQREIPNASIKMSTVYQKARLWFEESKSIVTVQRCFCLEYRNSLSPSRIPSSVGMSNLEEQEMCIVGKVLDDHRSVVERVRETLTP</sequence>
<evidence type="ECO:0000313" key="2">
    <source>
        <dbReference type="Proteomes" id="UP000499080"/>
    </source>
</evidence>
<gene>
    <name evidence="1" type="ORF">AVEN_49116_1</name>
</gene>
<reference evidence="1 2" key="1">
    <citation type="journal article" date="2019" name="Sci. Rep.">
        <title>Orb-weaving spider Araneus ventricosus genome elucidates the spidroin gene catalogue.</title>
        <authorList>
            <person name="Kono N."/>
            <person name="Nakamura H."/>
            <person name="Ohtoshi R."/>
            <person name="Moran D.A.P."/>
            <person name="Shinohara A."/>
            <person name="Yoshida Y."/>
            <person name="Fujiwara M."/>
            <person name="Mori M."/>
            <person name="Tomita M."/>
            <person name="Arakawa K."/>
        </authorList>
    </citation>
    <scope>NUCLEOTIDE SEQUENCE [LARGE SCALE GENOMIC DNA]</scope>
</reference>
<evidence type="ECO:0000313" key="1">
    <source>
        <dbReference type="EMBL" id="GBL97599.1"/>
    </source>
</evidence>
<dbReference type="Proteomes" id="UP000499080">
    <property type="component" value="Unassembled WGS sequence"/>
</dbReference>